<dbReference type="EMBL" id="CP029210">
    <property type="protein sequence ID" value="AWI52388.1"/>
    <property type="molecule type" value="Genomic_DNA"/>
</dbReference>
<organism evidence="3 4">
    <name type="scientific">Aquabacterium olei</name>
    <dbReference type="NCBI Taxonomy" id="1296669"/>
    <lineage>
        <taxon>Bacteria</taxon>
        <taxon>Pseudomonadati</taxon>
        <taxon>Pseudomonadota</taxon>
        <taxon>Betaproteobacteria</taxon>
        <taxon>Burkholderiales</taxon>
        <taxon>Aquabacterium</taxon>
    </lineage>
</organism>
<feature type="transmembrane region" description="Helical" evidence="2">
    <location>
        <begin position="214"/>
        <end position="237"/>
    </location>
</feature>
<dbReference type="OrthoDB" id="9765721at2"/>
<evidence type="ECO:0008006" key="5">
    <source>
        <dbReference type="Google" id="ProtNLM"/>
    </source>
</evidence>
<keyword evidence="2" id="KW-0812">Transmembrane</keyword>
<dbReference type="RefSeq" id="WP_109034393.1">
    <property type="nucleotide sequence ID" value="NZ_CP029210.1"/>
</dbReference>
<accession>A0A2U8FNH3</accession>
<evidence type="ECO:0000313" key="3">
    <source>
        <dbReference type="EMBL" id="AWI52388.1"/>
    </source>
</evidence>
<gene>
    <name evidence="3" type="ORF">DEH84_02300</name>
</gene>
<feature type="transmembrane region" description="Helical" evidence="2">
    <location>
        <begin position="172"/>
        <end position="193"/>
    </location>
</feature>
<keyword evidence="4" id="KW-1185">Reference proteome</keyword>
<feature type="compositionally biased region" description="Polar residues" evidence="1">
    <location>
        <begin position="48"/>
        <end position="58"/>
    </location>
</feature>
<feature type="transmembrane region" description="Helical" evidence="2">
    <location>
        <begin position="243"/>
        <end position="264"/>
    </location>
</feature>
<feature type="transmembrane region" description="Helical" evidence="2">
    <location>
        <begin position="297"/>
        <end position="319"/>
    </location>
</feature>
<feature type="transmembrane region" description="Helical" evidence="2">
    <location>
        <begin position="331"/>
        <end position="351"/>
    </location>
</feature>
<dbReference type="AlphaFoldDB" id="A0A2U8FNH3"/>
<dbReference type="Pfam" id="PF05987">
    <property type="entry name" value="DUF898"/>
    <property type="match status" value="1"/>
</dbReference>
<protein>
    <recommendedName>
        <fullName evidence="5">DUF898 domain-containing protein</fullName>
    </recommendedName>
</protein>
<evidence type="ECO:0000313" key="4">
    <source>
        <dbReference type="Proteomes" id="UP000244892"/>
    </source>
</evidence>
<evidence type="ECO:0000256" key="1">
    <source>
        <dbReference type="SAM" id="MobiDB-lite"/>
    </source>
</evidence>
<evidence type="ECO:0000256" key="2">
    <source>
        <dbReference type="SAM" id="Phobius"/>
    </source>
</evidence>
<name>A0A2U8FNH3_9BURK</name>
<dbReference type="Proteomes" id="UP000244892">
    <property type="component" value="Chromosome"/>
</dbReference>
<dbReference type="InterPro" id="IPR010295">
    <property type="entry name" value="DUF898"/>
</dbReference>
<feature type="transmembrane region" description="Helical" evidence="2">
    <location>
        <begin position="100"/>
        <end position="119"/>
    </location>
</feature>
<keyword evidence="2" id="KW-0472">Membrane</keyword>
<feature type="region of interest" description="Disordered" evidence="1">
    <location>
        <begin position="41"/>
        <end position="70"/>
    </location>
</feature>
<proteinExistence type="predicted"/>
<reference evidence="3 4" key="1">
    <citation type="submission" date="2018-05" db="EMBL/GenBank/DDBJ databases">
        <title>complete genome sequence of Aquabacterium olei NBRC 110486.</title>
        <authorList>
            <person name="Tang B."/>
            <person name="Chang J."/>
            <person name="Zhang L."/>
            <person name="Yang H."/>
        </authorList>
    </citation>
    <scope>NUCLEOTIDE SEQUENCE [LARGE SCALE GENOMIC DNA]</scope>
    <source>
        <strain evidence="3 4">NBRC 110486</strain>
    </source>
</reference>
<dbReference type="KEGG" id="aon:DEH84_02300"/>
<keyword evidence="2" id="KW-1133">Transmembrane helix</keyword>
<sequence>MQYIARLVGGLRAHVMPLSSRAGVVDAVDTEPGPDTFTRARPIGGGSVTPSAWSTGQPTVPPATRPGAASAADALPRLPSGVIHTVPVRFEGHAREYAWLWWRCAALVLLTAGLALPCARAMTRRWLLRHTWVAGHALDLAAPARAACLRDLLGVGLVAGVVGALAGESTWAGAAAIALASAAAPVWLHLRLADDPGRLTWGGRRLVFKGTLAALYRAVGPALAGLGLLSAGALALASTQARVVWLIWGGLAAVTLAGLPAVWARWVAYRQQHLALGPLALTWRGGHTAFWSLGLRVLTWGALVLAGVAGVLCMGWALFVTWTPWQPGPAAHRVLLGSWLALSAALVWPFLQARLHHLAWNHTGCRHLRFRSTLAVGPYVRRCARHTLLTVLSVGLYRPWASVDAWRLRTEALAVRSRVDPGVLAAHWSPDARGAADGR</sequence>